<gene>
    <name evidence="1" type="ORF">CTEN210_01166</name>
</gene>
<protein>
    <submittedName>
        <fullName evidence="1">Uncharacterized protein</fullName>
    </submittedName>
</protein>
<dbReference type="EMBL" id="BLLK01000020">
    <property type="protein sequence ID" value="GFH44692.1"/>
    <property type="molecule type" value="Genomic_DNA"/>
</dbReference>
<keyword evidence="2" id="KW-1185">Reference proteome</keyword>
<proteinExistence type="predicted"/>
<sequence length="400" mass="45328">MRQTFPGQAIITDPNAPPVLVRTCLGLCGGLHDRLGQLPLDLYIANQTQRILLIKWIKPQPLEEFLIPPKDGIDWTFPTGIEGWGTNCHTLNLCAKQVRAHPSLNNNNADNRRDYDYEKELDANIEMLNHGSFKDAKAVTFQLLGHLEEDTLEKKLKQLGEVDMIHSTQTFGAIYKMFFQPHPNVQKEIDEVNRQYGLVPNQYTMVHCRVRHPKAYPMGMTFDGAYISNADKIGLPFVGMFKDKAVETATRAIQCAATITEKADEKLYFMADESNLVKYITRNLTDATFVNSHPEWFADPTSANFTAKQVVTVHRVVARDQDIKNAHIDKNKGRPPEEYYGTFVDLYLGINAKCVAFGIGNYALFATKISGTKCKIRYAKELWGLQETLHKETTEECKLP</sequence>
<reference evidence="1 2" key="1">
    <citation type="journal article" date="2021" name="Sci. Rep.">
        <title>The genome of the diatom Chaetoceros tenuissimus carries an ancient integrated fragment of an extant virus.</title>
        <authorList>
            <person name="Hongo Y."/>
            <person name="Kimura K."/>
            <person name="Takaki Y."/>
            <person name="Yoshida Y."/>
            <person name="Baba S."/>
            <person name="Kobayashi G."/>
            <person name="Nagasaki K."/>
            <person name="Hano T."/>
            <person name="Tomaru Y."/>
        </authorList>
    </citation>
    <scope>NUCLEOTIDE SEQUENCE [LARGE SCALE GENOMIC DNA]</scope>
    <source>
        <strain evidence="1 2">NIES-3715</strain>
    </source>
</reference>
<organism evidence="1 2">
    <name type="scientific">Chaetoceros tenuissimus</name>
    <dbReference type="NCBI Taxonomy" id="426638"/>
    <lineage>
        <taxon>Eukaryota</taxon>
        <taxon>Sar</taxon>
        <taxon>Stramenopiles</taxon>
        <taxon>Ochrophyta</taxon>
        <taxon>Bacillariophyta</taxon>
        <taxon>Coscinodiscophyceae</taxon>
        <taxon>Chaetocerotophycidae</taxon>
        <taxon>Chaetocerotales</taxon>
        <taxon>Chaetocerotaceae</taxon>
        <taxon>Chaetoceros</taxon>
    </lineage>
</organism>
<accession>A0AAD3CEL2</accession>
<dbReference type="Proteomes" id="UP001054902">
    <property type="component" value="Unassembled WGS sequence"/>
</dbReference>
<dbReference type="AlphaFoldDB" id="A0AAD3CEL2"/>
<evidence type="ECO:0000313" key="1">
    <source>
        <dbReference type="EMBL" id="GFH44692.1"/>
    </source>
</evidence>
<name>A0AAD3CEL2_9STRA</name>
<evidence type="ECO:0000313" key="2">
    <source>
        <dbReference type="Proteomes" id="UP001054902"/>
    </source>
</evidence>
<comment type="caution">
    <text evidence="1">The sequence shown here is derived from an EMBL/GenBank/DDBJ whole genome shotgun (WGS) entry which is preliminary data.</text>
</comment>